<keyword evidence="3" id="KW-1185">Reference proteome</keyword>
<feature type="compositionally biased region" description="Basic and acidic residues" evidence="1">
    <location>
        <begin position="484"/>
        <end position="495"/>
    </location>
</feature>
<feature type="region of interest" description="Disordered" evidence="1">
    <location>
        <begin position="45"/>
        <end position="77"/>
    </location>
</feature>
<dbReference type="Proteomes" id="UP001140453">
    <property type="component" value="Unassembled WGS sequence"/>
</dbReference>
<dbReference type="OrthoDB" id="5296at2759"/>
<reference evidence="2" key="1">
    <citation type="submission" date="2022-10" db="EMBL/GenBank/DDBJ databases">
        <title>Tapping the CABI collections for fungal endophytes: first genome assemblies for Collariella, Neodidymelliopsis, Ascochyta clinopodiicola, Didymella pomorum, Didymosphaeria variabile, Neocosmospora piperis and Neocucurbitaria cava.</title>
        <authorList>
            <person name="Hill R."/>
        </authorList>
    </citation>
    <scope>NUCLEOTIDE SEQUENCE</scope>
    <source>
        <strain evidence="2">IMI 355082</strain>
    </source>
</reference>
<feature type="compositionally biased region" description="Basic residues" evidence="1">
    <location>
        <begin position="383"/>
        <end position="396"/>
    </location>
</feature>
<proteinExistence type="predicted"/>
<feature type="compositionally biased region" description="Low complexity" evidence="1">
    <location>
        <begin position="499"/>
        <end position="523"/>
    </location>
</feature>
<gene>
    <name evidence="2" type="ORF">N0V93_006181</name>
</gene>
<feature type="region of interest" description="Disordered" evidence="1">
    <location>
        <begin position="535"/>
        <end position="585"/>
    </location>
</feature>
<feature type="compositionally biased region" description="Basic and acidic residues" evidence="1">
    <location>
        <begin position="328"/>
        <end position="353"/>
    </location>
</feature>
<feature type="compositionally biased region" description="Basic and acidic residues" evidence="1">
    <location>
        <begin position="145"/>
        <end position="163"/>
    </location>
</feature>
<name>A0A9W8YMS4_9PEZI</name>
<dbReference type="AlphaFoldDB" id="A0A9W8YMS4"/>
<feature type="compositionally biased region" description="Basic and acidic residues" evidence="1">
    <location>
        <begin position="256"/>
        <end position="273"/>
    </location>
</feature>
<evidence type="ECO:0000256" key="1">
    <source>
        <dbReference type="SAM" id="MobiDB-lite"/>
    </source>
</evidence>
<feature type="region of interest" description="Disordered" evidence="1">
    <location>
        <begin position="114"/>
        <end position="523"/>
    </location>
</feature>
<protein>
    <submittedName>
        <fullName evidence="2">Uncharacterized protein</fullName>
    </submittedName>
</protein>
<accession>A0A9W8YMS4</accession>
<comment type="caution">
    <text evidence="2">The sequence shown here is derived from an EMBL/GenBank/DDBJ whole genome shotgun (WGS) entry which is preliminary data.</text>
</comment>
<evidence type="ECO:0000313" key="2">
    <source>
        <dbReference type="EMBL" id="KAJ4388722.1"/>
    </source>
</evidence>
<feature type="compositionally biased region" description="Basic and acidic residues" evidence="1">
    <location>
        <begin position="303"/>
        <end position="317"/>
    </location>
</feature>
<evidence type="ECO:0000313" key="3">
    <source>
        <dbReference type="Proteomes" id="UP001140453"/>
    </source>
</evidence>
<feature type="compositionally biased region" description="Low complexity" evidence="1">
    <location>
        <begin position="466"/>
        <end position="479"/>
    </location>
</feature>
<dbReference type="EMBL" id="JAPEVB010000004">
    <property type="protein sequence ID" value="KAJ4388722.1"/>
    <property type="molecule type" value="Genomic_DNA"/>
</dbReference>
<feature type="compositionally biased region" description="Polar residues" evidence="1">
    <location>
        <begin position="576"/>
        <end position="585"/>
    </location>
</feature>
<organism evidence="2 3">
    <name type="scientific">Gnomoniopsis smithogilvyi</name>
    <dbReference type="NCBI Taxonomy" id="1191159"/>
    <lineage>
        <taxon>Eukaryota</taxon>
        <taxon>Fungi</taxon>
        <taxon>Dikarya</taxon>
        <taxon>Ascomycota</taxon>
        <taxon>Pezizomycotina</taxon>
        <taxon>Sordariomycetes</taxon>
        <taxon>Sordariomycetidae</taxon>
        <taxon>Diaporthales</taxon>
        <taxon>Gnomoniaceae</taxon>
        <taxon>Gnomoniopsis</taxon>
    </lineage>
</organism>
<sequence>MVKDRDLHDLLSTGIWTTQRAKSPKPDNSVRTNQYCRLDYLQSNDSSKVPRTFTPFLHKQSPPPPSVEDEQESVAKETNGSIVILDDEEPKFRGAVDQLPIILPVHEHNRERRFVLVPPPKTDEECLSDDDTVIRQSRPPAESKYSADSKAQLDPKPARDELPPLKQRKSRTDLPRIVTDASNHTQSRPLLHAHRSRSATHIDQGHGEASPRDYFSARPEATQRSGDALLTPVIKHATKGRDRAYWNFSAGGTGGGHKDPSRQQKPHSADQKGLEGYARSSHTAGPGTARRLHSDMEVPQLRKAVERHSSHKDEGHSRSRNGPPSPSLDRKRSPPRLSRRETSPARSHTESLKLSRNRSSYHGRSSPPRESVLQSSSDECREHKTRRHHRERRKSTVIHEDRSAFLSPTEPRSSAASKPRSKPPSPLPSPKISQETYHDHKLQTDPWSSPVFHVTKGKRQTEIERPVSPISSGSPSSPRSRSKLRVDDRAYDLGRPRASSRTPSMKSSTSSSKPVNPPLSLSTASLPLIISSVDRKRQAMPPTPKGSLETSPQPPSCWQPDNSDVYHQTAPLTPRHSGTNLEQSGPSVVSYRRYSQDVSAGTLPGLPDCPRKRPRSGYVDWYTLPKHESFNICPSCYDQVFYPTTFRDLLVPASTRTRDKEIACDLGTSPWYRIAWLMTRKYRRTDLRLLQGIHDVSVKHKIPCYGPVRVTRIWYSIRDPDTRRCISNFKVCSPCAESVQVLFPSLTGIFVPLDRPAEARSGQCSLHYAPNRTRFLTYFDILEDTHDRAMARSSAPNLERLVERIDSWAGVEECPKDEPQRHASWYIMAHIPEMTVCEECFLDVVYPELVVDASAMASGTASEGAENSVVRNFYHKPQLIKSATVCQMASPAMRDLFRRACRRDDGIAYLDAKVRDRLGSL</sequence>